<reference evidence="1 2" key="1">
    <citation type="journal article" date="2011" name="PLoS ONE">
        <title>Expanding the diversity of mycobacteriophages: insights into genome architecture and evolution.</title>
        <authorList>
            <person name="Pope W.H."/>
            <person name="Jacobs-Sera D."/>
            <person name="Russell D.A."/>
            <person name="Peebles C.L."/>
            <person name="Al-Atrache Z."/>
            <person name="Alcoser T.A."/>
            <person name="Alexander L.M."/>
            <person name="Alfano M.B."/>
            <person name="Alford S.T."/>
            <person name="Amy N.E."/>
            <person name="Anderson M.D."/>
            <person name="Anderson A.G."/>
            <person name="Ang A.A."/>
            <person name="Ares M.Jr."/>
            <person name="Barber A.J."/>
            <person name="Barker L.P."/>
            <person name="Barrett J.M."/>
            <person name="Barshop W.D."/>
            <person name="Bauerle C.M."/>
            <person name="Bayles I.M."/>
            <person name="Belfield K.L."/>
            <person name="Best A.A."/>
            <person name="Borjon A.Jr."/>
            <person name="Bowman C.A."/>
            <person name="Boyer C.A."/>
            <person name="Bradley K.W."/>
            <person name="Bradley V.A."/>
            <person name="Broadway L.N."/>
            <person name="Budwal K."/>
            <person name="Busby K.N."/>
            <person name="Campbell I.W."/>
            <person name="Campbell A.M."/>
            <person name="Carey A."/>
            <person name="Caruso S.M."/>
            <person name="Chew R.D."/>
            <person name="Cockburn C.L."/>
            <person name="Cohen L.B."/>
            <person name="Corajod J.M."/>
            <person name="Cresawn S.G."/>
            <person name="Davis K.R."/>
            <person name="Deng L."/>
            <person name="Denver D.R."/>
            <person name="Dixon B.R."/>
            <person name="Ekram S."/>
            <person name="Elgin S.C."/>
            <person name="Engelsen A.E."/>
            <person name="English B.E."/>
            <person name="Erb M.L."/>
            <person name="Estrada C."/>
            <person name="Filliger L.Z."/>
            <person name="Findley A.M."/>
            <person name="Forbes L."/>
            <person name="Forsyth M.H."/>
            <person name="Fox T.M."/>
            <person name="Fritz M.J."/>
            <person name="Garcia R."/>
            <person name="George Z.D."/>
            <person name="Georges A.E."/>
            <person name="Gissendanner C.R."/>
            <person name="Goff S."/>
            <person name="Goldstein R."/>
            <person name="Gordon K.C."/>
            <person name="Green R.D."/>
            <person name="Guerra S.L."/>
            <person name="Guiney-Olsen K.R."/>
            <person name="Guiza B.G."/>
            <person name="Haghighat L."/>
            <person name="Hagopian G.V."/>
            <person name="Harmon C.J."/>
            <person name="Harmson J.S."/>
            <person name="Hartzog G.A."/>
            <person name="Harvey S.E."/>
            <person name="He S."/>
            <person name="He K.J."/>
            <person name="Healy K.E."/>
            <person name="Higinbotham E.R."/>
            <person name="Hildebrandt E.N."/>
            <person name="Ho J.H."/>
            <person name="Hogan G.M."/>
            <person name="Hohenstein V.G."/>
            <person name="Holz N.A."/>
            <person name="Huang V.J."/>
            <person name="Hufford E.L."/>
            <person name="Hynes P.M."/>
            <person name="Jackson A.S."/>
            <person name="Jansen E.C."/>
            <person name="Jarvik J."/>
            <person name="Jasinto P.G."/>
            <person name="Jordan T.C."/>
            <person name="Kasza T."/>
            <person name="Katelyn M.A."/>
            <person name="Kelsey J.S."/>
            <person name="Kerrigan L.A."/>
            <person name="Khaw D."/>
            <person name="Kim J."/>
            <person name="Knutter J.Z."/>
            <person name="Ko C.C."/>
            <person name="Larkin G.V."/>
            <person name="Laroche J.R."/>
            <person name="Latif A."/>
            <person name="Leuba K.D."/>
            <person name="Leuba S.I."/>
            <person name="Lewis L.O."/>
            <person name="Loesser-Casey K.E."/>
            <person name="Long C.A."/>
            <person name="Lopez A.J."/>
            <person name="Lowery N."/>
            <person name="Lu T.Q."/>
            <person name="Mac V."/>
            <person name="Masters I.R."/>
            <person name="McCloud J.J."/>
            <person name="McDonough M.J."/>
            <person name="Medenbach A.J."/>
            <person name="Menon A."/>
            <person name="Miller R."/>
            <person name="Morgan B.K."/>
            <person name="Ng P.C."/>
            <person name="Nguyen E."/>
            <person name="Nguyen K.T."/>
            <person name="Nguyen E.T."/>
            <person name="Nicholson K.M."/>
            <person name="Parnell L.A."/>
            <person name="Peirce C.E."/>
            <person name="Perz A.M."/>
            <person name="Peterson L.J."/>
            <person name="Pferdehirt R.E."/>
            <person name="Philip S.V."/>
            <person name="Pogliano K."/>
            <person name="Pogliano J."/>
            <person name="Polley T."/>
            <person name="Puopolo E.J."/>
            <person name="Rabinowitz H.S."/>
            <person name="Resiss M.J."/>
            <person name="Rhyan C.N."/>
            <person name="Robinson Y.M."/>
            <person name="Rodriguez L.L."/>
            <person name="Rose A.C."/>
            <person name="Rubin J.D."/>
            <person name="Ruby J.A."/>
            <person name="Saha M.S."/>
            <person name="Sandoz J.W."/>
            <person name="Savitskaya J."/>
            <person name="Schipper D.J."/>
            <person name="Schnitzler C.E."/>
            <person name="Schott A.R."/>
            <person name="Segal J.B."/>
            <person name="Shaffer C.D."/>
            <person name="Sheldon K.E."/>
            <person name="Shepard E.M."/>
            <person name="Shepardson J.W."/>
            <person name="Shroff M.K."/>
            <person name="Simmons J.M."/>
            <person name="Simms E.F."/>
            <person name="Simpson B.M."/>
            <person name="Sinclair K.M."/>
            <person name="Sjoholm R.L."/>
            <person name="Slette I.J."/>
            <person name="Spaulding B.C."/>
            <person name="Straub C.L."/>
            <person name="Stukey J."/>
            <person name="Sughrue T."/>
            <person name="Tang T.Y."/>
            <person name="Tatyana L.M."/>
            <person name="Taylor S.B."/>
            <person name="Taylor B.J."/>
            <person name="Temple L.M."/>
            <person name="Thompson J.V."/>
            <person name="Tokarz M.P."/>
            <person name="Trapani S.E."/>
            <person name="Troum A.P."/>
            <person name="Tsay J."/>
            <person name="Tubbs A.T."/>
            <person name="Walton J.M."/>
            <person name="Wang D.H."/>
            <person name="Wang H."/>
            <person name="Warner J.R."/>
            <person name="Weisser E.G."/>
            <person name="Wendler S.C."/>
            <person name="Weston-Hafer K.A."/>
            <person name="Whelan H.M."/>
            <person name="Williamson K.E."/>
            <person name="Willis A.N."/>
            <person name="Wirtshafter H.S."/>
            <person name="Wong T.W."/>
            <person name="Wu P."/>
            <person name="Yang Y."/>
            <person name="Yee B.C."/>
            <person name="Zaidins D.A."/>
            <person name="Zhang B."/>
            <person name="Zuniga M.Y."/>
            <person name="Hendrix R.W."/>
            <person name="Hatfull G.F."/>
        </authorList>
    </citation>
    <scope>NUCLEOTIDE SEQUENCE [LARGE SCALE GENOMIC DNA]</scope>
</reference>
<name>E0YQ66_9CAUD</name>
<protein>
    <submittedName>
        <fullName evidence="1">Uncharacterized protein</fullName>
    </submittedName>
</protein>
<gene>
    <name evidence="1" type="primary">66</name>
    <name evidence="1" type="ORF">ISLAND3_66</name>
</gene>
<organism evidence="1 2">
    <name type="scientific">Mycobacterium phage Island3</name>
    <dbReference type="NCBI Taxonomy" id="861048"/>
    <lineage>
        <taxon>Viruses</taxon>
        <taxon>Duplodnaviria</taxon>
        <taxon>Heunggongvirae</taxon>
        <taxon>Uroviricota</taxon>
        <taxon>Caudoviricetes</taxon>
        <taxon>Chebruvirinae</taxon>
        <taxon>Brujitavirus</taxon>
        <taxon>Brujitavirus brujita</taxon>
    </lineage>
</organism>
<evidence type="ECO:0000313" key="2">
    <source>
        <dbReference type="Proteomes" id="UP000000526"/>
    </source>
</evidence>
<dbReference type="EMBL" id="HM152765">
    <property type="protein sequence ID" value="ADL71248.1"/>
    <property type="molecule type" value="Genomic_DNA"/>
</dbReference>
<accession>E0YQ66</accession>
<proteinExistence type="predicted"/>
<evidence type="ECO:0000313" key="1">
    <source>
        <dbReference type="EMBL" id="ADL71248.1"/>
    </source>
</evidence>
<sequence length="89" mass="10071">MKLFKRQPTAIELHHRAILEWRRNPTISTYVMVDGREVRRRAVDPLTRLGSLLDRVMDTIADVCGIIPAPRLDTVPGAPWLIVDEGGAR</sequence>
<dbReference type="Proteomes" id="UP000000526">
    <property type="component" value="Segment"/>
</dbReference>